<sequence>MAHDIEAKVSKLNAALDRLERLQTDPSKEHSPELLTLAQYIDSEFAQIQAELGAEMEDIHLPEVASVVYLIMLQKLQMKKEDPLLEPTGKPHEIIRARLKFFQRCGLKSVEEMQAWIEDYPRIVAENVDRKKDVSGDEVVSVMQYAKDPTKVILGRGFRLLFGIEWTEWDKATDAMKSKLLNKDVPPARKPMASLDHNKPVTGQSSKPPLPATASKTTRAAGPSAKSATANAKAVKDLTRRMQAKKAVKPVQATTRSRPRPVSMGNKRVAENKPGPEHPETRKAVAANRARLSLTQNQRKSMPASVARAAETKPKPKQAYGGRDGLPDLKKLFIRKNPEGGKVPSTNKKSAAETIQAVANEPERKSSGIRDIPQPAGAAPISEPRGSNVHLPAEQLPTNEEEPASPRKTEIGESGRFSSHSESSGQGRKPADGEQPTATTMVVSTDGGPLIKETSSGPHHVQPLNSGMEIVFRPTAPIISWLNQQSQVADEAERQWHHYHTLPAAPPPSLAEGHSPTAYVIRPEPPRVDLIAADFVRKAEVLPPPTGSVIEAESVEEFDSRRVSRPKSIAITQHNQRQSLLPVRERSTASSSFQKPPPTTRPRTPLPDQKVSTRATSRPKSLVPNRTTVAGNTRPTSLLPSRRTADTGRGERSSRPTSIGGARPSDATAPGIRSRLSTLQSRLSGVDHRASVPRLGEQLQNPDAPARQGRIPFHGSASHARLSMQPRPRDGTSNQMDPKQFLRSNWLARRGQQEAPEKQAAEASKPAHQRQSSVSSIVSCLPEDPEMRRDCIKELERKANEEARKMFGPGGNAYTPSKRAVGNDSPAKSPSLRLPTSGRRARSITPSAAFDSPEAEEPVSSSELLTPTPTPISHRRAVTPSTEYDAPEPEASPRPAKKVPRFLGNARPTGDSRPTSLQPWR</sequence>
<gene>
    <name evidence="2" type="ORF">FN846DRAFT_1023440</name>
</gene>
<evidence type="ECO:0000256" key="1">
    <source>
        <dbReference type="SAM" id="MobiDB-lite"/>
    </source>
</evidence>
<accession>A0A5J5EQT8</accession>
<feature type="region of interest" description="Disordered" evidence="1">
    <location>
        <begin position="558"/>
        <end position="786"/>
    </location>
</feature>
<feature type="compositionally biased region" description="Basic and acidic residues" evidence="1">
    <location>
        <begin position="643"/>
        <end position="654"/>
    </location>
</feature>
<feature type="compositionally biased region" description="Basic and acidic residues" evidence="1">
    <location>
        <begin position="325"/>
        <end position="339"/>
    </location>
</feature>
<protein>
    <submittedName>
        <fullName evidence="2">Uncharacterized protein</fullName>
    </submittedName>
</protein>
<feature type="region of interest" description="Disordered" evidence="1">
    <location>
        <begin position="184"/>
        <end position="444"/>
    </location>
</feature>
<feature type="compositionally biased region" description="Polar residues" evidence="1">
    <location>
        <begin position="769"/>
        <end position="778"/>
    </location>
</feature>
<comment type="caution">
    <text evidence="2">The sequence shown here is derived from an EMBL/GenBank/DDBJ whole genome shotgun (WGS) entry which is preliminary data.</text>
</comment>
<dbReference type="Proteomes" id="UP000326924">
    <property type="component" value="Unassembled WGS sequence"/>
</dbReference>
<proteinExistence type="predicted"/>
<dbReference type="EMBL" id="VXIS01000177">
    <property type="protein sequence ID" value="KAA8898845.1"/>
    <property type="molecule type" value="Genomic_DNA"/>
</dbReference>
<name>A0A5J5EQT8_9PEZI</name>
<feature type="compositionally biased region" description="Polar residues" evidence="1">
    <location>
        <begin position="912"/>
        <end position="921"/>
    </location>
</feature>
<organism evidence="2 3">
    <name type="scientific">Sphaerosporella brunnea</name>
    <dbReference type="NCBI Taxonomy" id="1250544"/>
    <lineage>
        <taxon>Eukaryota</taxon>
        <taxon>Fungi</taxon>
        <taxon>Dikarya</taxon>
        <taxon>Ascomycota</taxon>
        <taxon>Pezizomycotina</taxon>
        <taxon>Pezizomycetes</taxon>
        <taxon>Pezizales</taxon>
        <taxon>Pyronemataceae</taxon>
        <taxon>Sphaerosporella</taxon>
    </lineage>
</organism>
<evidence type="ECO:0000313" key="2">
    <source>
        <dbReference type="EMBL" id="KAA8898845.1"/>
    </source>
</evidence>
<feature type="compositionally biased region" description="Polar residues" evidence="1">
    <location>
        <begin position="570"/>
        <end position="579"/>
    </location>
</feature>
<keyword evidence="3" id="KW-1185">Reference proteome</keyword>
<feature type="compositionally biased region" description="Polar residues" evidence="1">
    <location>
        <begin position="610"/>
        <end position="639"/>
    </location>
</feature>
<feature type="compositionally biased region" description="Basic and acidic residues" evidence="1">
    <location>
        <begin position="404"/>
        <end position="413"/>
    </location>
</feature>
<feature type="compositionally biased region" description="Basic and acidic residues" evidence="1">
    <location>
        <begin position="751"/>
        <end position="760"/>
    </location>
</feature>
<feature type="compositionally biased region" description="Low complexity" evidence="1">
    <location>
        <begin position="673"/>
        <end position="684"/>
    </location>
</feature>
<feature type="region of interest" description="Disordered" evidence="1">
    <location>
        <begin position="802"/>
        <end position="921"/>
    </location>
</feature>
<evidence type="ECO:0000313" key="3">
    <source>
        <dbReference type="Proteomes" id="UP000326924"/>
    </source>
</evidence>
<reference evidence="2 3" key="1">
    <citation type="submission" date="2019-09" db="EMBL/GenBank/DDBJ databases">
        <title>Draft genome of the ectomycorrhizal ascomycete Sphaerosporella brunnea.</title>
        <authorList>
            <consortium name="DOE Joint Genome Institute"/>
            <person name="Benucci G.M."/>
            <person name="Marozzi G."/>
            <person name="Antonielli L."/>
            <person name="Sanchez S."/>
            <person name="Marco P."/>
            <person name="Wang X."/>
            <person name="Falini L.B."/>
            <person name="Barry K."/>
            <person name="Haridas S."/>
            <person name="Lipzen A."/>
            <person name="Labutti K."/>
            <person name="Grigoriev I.V."/>
            <person name="Murat C."/>
            <person name="Martin F."/>
            <person name="Albertini E."/>
            <person name="Donnini D."/>
            <person name="Bonito G."/>
        </authorList>
    </citation>
    <scope>NUCLEOTIDE SEQUENCE [LARGE SCALE GENOMIC DNA]</scope>
    <source>
        <strain evidence="2 3">Sb_GMNB300</strain>
    </source>
</reference>
<dbReference type="AlphaFoldDB" id="A0A5J5EQT8"/>
<dbReference type="InParanoid" id="A0A5J5EQT8"/>
<feature type="compositionally biased region" description="Low complexity" evidence="1">
    <location>
        <begin position="414"/>
        <end position="428"/>
    </location>
</feature>
<feature type="compositionally biased region" description="Basic and acidic residues" evidence="1">
    <location>
        <begin position="268"/>
        <end position="283"/>
    </location>
</feature>